<reference evidence="3" key="1">
    <citation type="journal article" date="2019" name="Int. J. Syst. Evol. Microbiol.">
        <title>The Global Catalogue of Microorganisms (GCM) 10K type strain sequencing project: providing services to taxonomists for standard genome sequencing and annotation.</title>
        <authorList>
            <consortium name="The Broad Institute Genomics Platform"/>
            <consortium name="The Broad Institute Genome Sequencing Center for Infectious Disease"/>
            <person name="Wu L."/>
            <person name="Ma J."/>
        </authorList>
    </citation>
    <scope>NUCLEOTIDE SEQUENCE [LARGE SCALE GENOMIC DNA]</scope>
    <source>
        <strain evidence="3">CCUG 49571</strain>
    </source>
</reference>
<evidence type="ECO:0000259" key="1">
    <source>
        <dbReference type="Pfam" id="PF13349"/>
    </source>
</evidence>
<protein>
    <submittedName>
        <fullName evidence="2">DUF4097 domain-containing protein</fullName>
    </submittedName>
</protein>
<name>A0ABV9FD74_9BACL</name>
<dbReference type="EMBL" id="JBHSEP010000011">
    <property type="protein sequence ID" value="MFC4599796.1"/>
    <property type="molecule type" value="Genomic_DNA"/>
</dbReference>
<evidence type="ECO:0000313" key="2">
    <source>
        <dbReference type="EMBL" id="MFC4599796.1"/>
    </source>
</evidence>
<feature type="domain" description="DUF4097" evidence="1">
    <location>
        <begin position="70"/>
        <end position="285"/>
    </location>
</feature>
<comment type="caution">
    <text evidence="2">The sequence shown here is derived from an EMBL/GenBank/DDBJ whole genome shotgun (WGS) entry which is preliminary data.</text>
</comment>
<accession>A0ABV9FD74</accession>
<keyword evidence="3" id="KW-1185">Reference proteome</keyword>
<gene>
    <name evidence="2" type="ORF">ACFO3S_16195</name>
</gene>
<dbReference type="Pfam" id="PF13349">
    <property type="entry name" value="DUF4097"/>
    <property type="match status" value="1"/>
</dbReference>
<evidence type="ECO:0000313" key="3">
    <source>
        <dbReference type="Proteomes" id="UP001596028"/>
    </source>
</evidence>
<dbReference type="Proteomes" id="UP001596028">
    <property type="component" value="Unassembled WGS sequence"/>
</dbReference>
<dbReference type="InterPro" id="IPR025164">
    <property type="entry name" value="Toastrack_DUF4097"/>
</dbReference>
<sequence length="288" mass="31546">MRKFWYFAAFCLIVIGIAGAIHHDWKSDSKDLLDFEKKWSFSAEELRELSVKSDYNVSMIFVKSTDGTNSISLKGQGTEKMIEKVQAAEISGSKLELELVRLPKRYVNFFSFNLGQTTEQFVVSVTDDAQLDRLRLKLDSGNLELKDASLLRIAHAALDSDSGNISLNDFRSDTLDIGVDSGNVRGDRVTADLTASVDSGNITLENVTGRAKLSADSGNVKLYKLDSSDATVSVDSGNAYVRVPVGFAGAYDLKADSGRVRAPESRRETTEVIKVRTDSGNITIEEGP</sequence>
<dbReference type="RefSeq" id="WP_378098265.1">
    <property type="nucleotide sequence ID" value="NZ_JBHSEP010000011.1"/>
</dbReference>
<organism evidence="2 3">
    <name type="scientific">Cohnella hongkongensis</name>
    <dbReference type="NCBI Taxonomy" id="178337"/>
    <lineage>
        <taxon>Bacteria</taxon>
        <taxon>Bacillati</taxon>
        <taxon>Bacillota</taxon>
        <taxon>Bacilli</taxon>
        <taxon>Bacillales</taxon>
        <taxon>Paenibacillaceae</taxon>
        <taxon>Cohnella</taxon>
    </lineage>
</organism>
<proteinExistence type="predicted"/>